<evidence type="ECO:0000256" key="3">
    <source>
        <dbReference type="ARBA" id="ARBA00016612"/>
    </source>
</evidence>
<accession>A0A678MXF0</accession>
<dbReference type="GO" id="GO:0016020">
    <property type="term" value="C:membrane"/>
    <property type="evidence" value="ECO:0007669"/>
    <property type="project" value="UniProtKB-SubCell"/>
</dbReference>
<name>A0A678MXF0_9ORTH</name>
<comment type="similarity">
    <text evidence="2">Belongs to the complex I subunit 4L family.</text>
</comment>
<evidence type="ECO:0000256" key="1">
    <source>
        <dbReference type="ARBA" id="ARBA00004141"/>
    </source>
</evidence>
<keyword evidence="5" id="KW-1278">Translocase</keyword>
<feature type="transmembrane region" description="Helical" evidence="11">
    <location>
        <begin position="58"/>
        <end position="83"/>
    </location>
</feature>
<comment type="subcellular location">
    <subcellularLocation>
        <location evidence="1">Membrane</location>
        <topology evidence="1">Multi-pass membrane protein</topology>
    </subcellularLocation>
</comment>
<organism evidence="12">
    <name type="scientific">Xya japonica</name>
    <dbReference type="NCBI Taxonomy" id="1661859"/>
    <lineage>
        <taxon>Eukaryota</taxon>
        <taxon>Metazoa</taxon>
        <taxon>Ecdysozoa</taxon>
        <taxon>Arthropoda</taxon>
        <taxon>Hexapoda</taxon>
        <taxon>Insecta</taxon>
        <taxon>Pterygota</taxon>
        <taxon>Neoptera</taxon>
        <taxon>Polyneoptera</taxon>
        <taxon>Orthoptera</taxon>
        <taxon>Caelifera</taxon>
        <taxon>Tridactylidea</taxon>
        <taxon>Tridactyloidea</taxon>
        <taxon>Tridactylidae</taxon>
        <taxon>Xya</taxon>
    </lineage>
</organism>
<geneLocation type="mitochondrion" evidence="12"/>
<dbReference type="GO" id="GO:0008137">
    <property type="term" value="F:NADH dehydrogenase (ubiquinone) activity"/>
    <property type="evidence" value="ECO:0007669"/>
    <property type="project" value="UniProtKB-EC"/>
</dbReference>
<feature type="transmembrane region" description="Helical" evidence="11">
    <location>
        <begin position="29"/>
        <end position="52"/>
    </location>
</feature>
<proteinExistence type="inferred from homology"/>
<dbReference type="AlphaFoldDB" id="A0A678MXF0"/>
<evidence type="ECO:0000256" key="2">
    <source>
        <dbReference type="ARBA" id="ARBA00010519"/>
    </source>
</evidence>
<evidence type="ECO:0000256" key="10">
    <source>
        <dbReference type="ARBA" id="ARBA00049551"/>
    </source>
</evidence>
<dbReference type="EMBL" id="KC555032">
    <property type="protein sequence ID" value="AGI51667.1"/>
    <property type="molecule type" value="Genomic_DNA"/>
</dbReference>
<evidence type="ECO:0000313" key="12">
    <source>
        <dbReference type="EMBL" id="AGI51667.1"/>
    </source>
</evidence>
<protein>
    <recommendedName>
        <fullName evidence="3">NADH-ubiquinone oxidoreductase chain 4L</fullName>
    </recommendedName>
    <alternativeName>
        <fullName evidence="9">NADH dehydrogenase subunit 4L</fullName>
    </alternativeName>
</protein>
<dbReference type="Pfam" id="PF00420">
    <property type="entry name" value="Oxidored_q2"/>
    <property type="match status" value="1"/>
</dbReference>
<keyword evidence="8 11" id="KW-0472">Membrane</keyword>
<dbReference type="InterPro" id="IPR039428">
    <property type="entry name" value="NUOK/Mnh_C1-like"/>
</dbReference>
<evidence type="ECO:0000256" key="6">
    <source>
        <dbReference type="ARBA" id="ARBA00022989"/>
    </source>
</evidence>
<evidence type="ECO:0000256" key="9">
    <source>
        <dbReference type="ARBA" id="ARBA00031586"/>
    </source>
</evidence>
<dbReference type="Gene3D" id="1.10.287.3510">
    <property type="match status" value="1"/>
</dbReference>
<sequence>MGMYYLLSMLGVFMFVSSAYVYTSKRKHLMIILLSLEFMVLSMFILIINWMTLIQEEVYFLIMFFVFSVCEGSLGLAILVSMIRSHGNDYFSSLGMVLC</sequence>
<reference evidence="12" key="1">
    <citation type="submission" date="2013-01" db="EMBL/GenBank/DDBJ databases">
        <title>The complete mitochondrial genome of Tridactylus japonicus(Orthoptera: Tridactyloidea).</title>
        <authorList>
            <person name="Wang P."/>
            <person name="Zhi Y."/>
            <person name="Zhang D."/>
        </authorList>
    </citation>
    <scope>NUCLEOTIDE SEQUENCE</scope>
</reference>
<keyword evidence="4 11" id="KW-0812">Transmembrane</keyword>
<keyword evidence="6 11" id="KW-1133">Transmembrane helix</keyword>
<evidence type="ECO:0000256" key="4">
    <source>
        <dbReference type="ARBA" id="ARBA00022692"/>
    </source>
</evidence>
<evidence type="ECO:0000256" key="8">
    <source>
        <dbReference type="ARBA" id="ARBA00023136"/>
    </source>
</evidence>
<feature type="transmembrane region" description="Helical" evidence="11">
    <location>
        <begin position="6"/>
        <end position="22"/>
    </location>
</feature>
<evidence type="ECO:0000256" key="11">
    <source>
        <dbReference type="SAM" id="Phobius"/>
    </source>
</evidence>
<evidence type="ECO:0000256" key="5">
    <source>
        <dbReference type="ARBA" id="ARBA00022967"/>
    </source>
</evidence>
<keyword evidence="7" id="KW-0520">NAD</keyword>
<comment type="catalytic activity">
    <reaction evidence="10">
        <text>a ubiquinone + NADH + 5 H(+)(in) = a ubiquinol + NAD(+) + 4 H(+)(out)</text>
        <dbReference type="Rhea" id="RHEA:29091"/>
        <dbReference type="Rhea" id="RHEA-COMP:9565"/>
        <dbReference type="Rhea" id="RHEA-COMP:9566"/>
        <dbReference type="ChEBI" id="CHEBI:15378"/>
        <dbReference type="ChEBI" id="CHEBI:16389"/>
        <dbReference type="ChEBI" id="CHEBI:17976"/>
        <dbReference type="ChEBI" id="CHEBI:57540"/>
        <dbReference type="ChEBI" id="CHEBI:57945"/>
        <dbReference type="EC" id="7.1.1.2"/>
    </reaction>
</comment>
<evidence type="ECO:0000256" key="7">
    <source>
        <dbReference type="ARBA" id="ARBA00023027"/>
    </source>
</evidence>
<keyword evidence="12" id="KW-0496">Mitochondrion</keyword>
<gene>
    <name evidence="12" type="primary">ND4L</name>
</gene>